<dbReference type="EMBL" id="BK032856">
    <property type="protein sequence ID" value="DAF64324.1"/>
    <property type="molecule type" value="Genomic_DNA"/>
</dbReference>
<name>A0A8S5TLX2_9CAUD</name>
<reference evidence="1" key="1">
    <citation type="journal article" date="2021" name="Proc. Natl. Acad. Sci. U.S.A.">
        <title>A Catalog of Tens of Thousands of Viruses from Human Metagenomes Reveals Hidden Associations with Chronic Diseases.</title>
        <authorList>
            <person name="Tisza M.J."/>
            <person name="Buck C.B."/>
        </authorList>
    </citation>
    <scope>NUCLEOTIDE SEQUENCE</scope>
    <source>
        <strain evidence="1">Ct2m58</strain>
    </source>
</reference>
<proteinExistence type="predicted"/>
<sequence length="66" mass="7382">MLRYSIRFSTALSRRLFPSLSMYCGLPLVSYDSKLLHEGTKNPHLVCSALSSHMFGNDNILYASGL</sequence>
<organism evidence="1">
    <name type="scientific">Podoviridae sp. ct2m58</name>
    <dbReference type="NCBI Taxonomy" id="2827721"/>
    <lineage>
        <taxon>Viruses</taxon>
        <taxon>Duplodnaviria</taxon>
        <taxon>Heunggongvirae</taxon>
        <taxon>Uroviricota</taxon>
        <taxon>Caudoviricetes</taxon>
    </lineage>
</organism>
<evidence type="ECO:0000313" key="1">
    <source>
        <dbReference type="EMBL" id="DAF64324.1"/>
    </source>
</evidence>
<protein>
    <submittedName>
        <fullName evidence="1">Uncharacterized protein</fullName>
    </submittedName>
</protein>
<accession>A0A8S5TLX2</accession>